<organism evidence="1 2">
    <name type="scientific">Saccharibacter floricola DSM 15669</name>
    <dbReference type="NCBI Taxonomy" id="1123227"/>
    <lineage>
        <taxon>Bacteria</taxon>
        <taxon>Pseudomonadati</taxon>
        <taxon>Pseudomonadota</taxon>
        <taxon>Alphaproteobacteria</taxon>
        <taxon>Acetobacterales</taxon>
        <taxon>Acetobacteraceae</taxon>
        <taxon>Saccharibacter</taxon>
    </lineage>
</organism>
<dbReference type="Proteomes" id="UP001062901">
    <property type="component" value="Unassembled WGS sequence"/>
</dbReference>
<evidence type="ECO:0000313" key="2">
    <source>
        <dbReference type="Proteomes" id="UP001062901"/>
    </source>
</evidence>
<dbReference type="EMBL" id="BAQD01000061">
    <property type="protein sequence ID" value="GBQ08035.1"/>
    <property type="molecule type" value="Genomic_DNA"/>
</dbReference>
<accession>A0ABQ0P099</accession>
<comment type="caution">
    <text evidence="1">The sequence shown here is derived from an EMBL/GenBank/DDBJ whole genome shotgun (WGS) entry which is preliminary data.</text>
</comment>
<evidence type="ECO:0008006" key="3">
    <source>
        <dbReference type="Google" id="ProtNLM"/>
    </source>
</evidence>
<evidence type="ECO:0000313" key="1">
    <source>
        <dbReference type="EMBL" id="GBQ08035.1"/>
    </source>
</evidence>
<gene>
    <name evidence="1" type="ORF">AA15669_1630</name>
</gene>
<protein>
    <recommendedName>
        <fullName evidence="3">Phage protein</fullName>
    </recommendedName>
</protein>
<reference evidence="1" key="1">
    <citation type="submission" date="2013-04" db="EMBL/GenBank/DDBJ databases">
        <title>The genome sequencing project of 58 acetic acid bacteria.</title>
        <authorList>
            <person name="Okamoto-Kainuma A."/>
            <person name="Ishikawa M."/>
            <person name="Umino S."/>
            <person name="Koizumi Y."/>
            <person name="Shiwa Y."/>
            <person name="Yoshikawa H."/>
            <person name="Matsutani M."/>
            <person name="Matsushita K."/>
        </authorList>
    </citation>
    <scope>NUCLEOTIDE SEQUENCE</scope>
    <source>
        <strain evidence="1">DSM 15669</strain>
    </source>
</reference>
<dbReference type="RefSeq" id="WP_018981154.1">
    <property type="nucleotide sequence ID" value="NZ_BAQD01000061.1"/>
</dbReference>
<keyword evidence="2" id="KW-1185">Reference proteome</keyword>
<sequence>MASNNRLITISMDNKKLRKDLEKLRGRGHQRGMTNVVNSLAFDSRRAVVDGMKRVFHNPTNWTLGMFRVIKAPPGRTEAALATKDLVAGQNVGAAAARYLSPDVFGGERGMKPSEHALSKVSGGQYWVPGNDAPLNASGNIKSSEIKAILSHLSLYEDPSKNISEETMRALRKGKKNKNANGQRGKYFIGKSKKSGRPIGVYKYSGTPGKVLQIIRFVAKPPHYRKILPAQQIVDDVVERNAPSYVEREIYHHLRRALKDKKR</sequence>
<proteinExistence type="predicted"/>
<name>A0ABQ0P099_9PROT</name>